<organism evidence="6 7">
    <name type="scientific">Apiosordaria backusii</name>
    <dbReference type="NCBI Taxonomy" id="314023"/>
    <lineage>
        <taxon>Eukaryota</taxon>
        <taxon>Fungi</taxon>
        <taxon>Dikarya</taxon>
        <taxon>Ascomycota</taxon>
        <taxon>Pezizomycotina</taxon>
        <taxon>Sordariomycetes</taxon>
        <taxon>Sordariomycetidae</taxon>
        <taxon>Sordariales</taxon>
        <taxon>Lasiosphaeriaceae</taxon>
        <taxon>Apiosordaria</taxon>
    </lineage>
</organism>
<evidence type="ECO:0000256" key="3">
    <source>
        <dbReference type="RuleBase" id="RU003616"/>
    </source>
</evidence>
<keyword evidence="7" id="KW-1185">Reference proteome</keyword>
<accession>A0AA40BKK0</accession>
<sequence length="213" mass="24205">MPITFPSDLYTTDPNFTTLFRLLDDFETYSREVQDEAPSQVVTSRPAGGGGGGRHRARGPRPRFDIRETPKSYELYGEVPGIDRKNIHIELTQENVLLIRGHIDRPYETGTSPAAQQKGEEKEKEKKEGEKQKGKEEEKKEEKKEEEKKEDVDENVTVRYLLKERFVGDFCREFSFPGPLQELDIGASLEGGILKVVAPKQQVAKGGRKIEIQ</sequence>
<reference evidence="6" key="1">
    <citation type="submission" date="2023-06" db="EMBL/GenBank/DDBJ databases">
        <title>Genome-scale phylogeny and comparative genomics of the fungal order Sordariales.</title>
        <authorList>
            <consortium name="Lawrence Berkeley National Laboratory"/>
            <person name="Hensen N."/>
            <person name="Bonometti L."/>
            <person name="Westerberg I."/>
            <person name="Brannstrom I.O."/>
            <person name="Guillou S."/>
            <person name="Cros-Aarteil S."/>
            <person name="Calhoun S."/>
            <person name="Haridas S."/>
            <person name="Kuo A."/>
            <person name="Mondo S."/>
            <person name="Pangilinan J."/>
            <person name="Riley R."/>
            <person name="Labutti K."/>
            <person name="Andreopoulos B."/>
            <person name="Lipzen A."/>
            <person name="Chen C."/>
            <person name="Yanf M."/>
            <person name="Daum C."/>
            <person name="Ng V."/>
            <person name="Clum A."/>
            <person name="Steindorff A."/>
            <person name="Ohm R."/>
            <person name="Martin F."/>
            <person name="Silar P."/>
            <person name="Natvig D."/>
            <person name="Lalanne C."/>
            <person name="Gautier V."/>
            <person name="Ament-Velasquez S.L."/>
            <person name="Kruys A."/>
            <person name="Hutchinson M.I."/>
            <person name="Powell A.J."/>
            <person name="Barry K."/>
            <person name="Miller A.N."/>
            <person name="Grigoriev I.V."/>
            <person name="Debuchy R."/>
            <person name="Gladieux P."/>
            <person name="Thoren M.H."/>
            <person name="Johannesson H."/>
        </authorList>
    </citation>
    <scope>NUCLEOTIDE SEQUENCE</scope>
    <source>
        <strain evidence="6">CBS 540.89</strain>
    </source>
</reference>
<comment type="caution">
    <text evidence="6">The sequence shown here is derived from an EMBL/GenBank/DDBJ whole genome shotgun (WGS) entry which is preliminary data.</text>
</comment>
<dbReference type="Pfam" id="PF00011">
    <property type="entry name" value="HSP20"/>
    <property type="match status" value="1"/>
</dbReference>
<dbReference type="PANTHER" id="PTHR11527">
    <property type="entry name" value="HEAT-SHOCK PROTEIN 20 FAMILY MEMBER"/>
    <property type="match status" value="1"/>
</dbReference>
<evidence type="ECO:0000313" key="7">
    <source>
        <dbReference type="Proteomes" id="UP001172159"/>
    </source>
</evidence>
<evidence type="ECO:0000259" key="5">
    <source>
        <dbReference type="PROSITE" id="PS01031"/>
    </source>
</evidence>
<feature type="domain" description="SHSP" evidence="5">
    <location>
        <begin position="55"/>
        <end position="213"/>
    </location>
</feature>
<dbReference type="EMBL" id="JAUKTV010000006">
    <property type="protein sequence ID" value="KAK0735945.1"/>
    <property type="molecule type" value="Genomic_DNA"/>
</dbReference>
<feature type="region of interest" description="Disordered" evidence="4">
    <location>
        <begin position="33"/>
        <end position="67"/>
    </location>
</feature>
<feature type="compositionally biased region" description="Basic and acidic residues" evidence="4">
    <location>
        <begin position="118"/>
        <end position="151"/>
    </location>
</feature>
<protein>
    <submittedName>
        <fullName evidence="6">HSP20-like chaperone</fullName>
    </submittedName>
</protein>
<dbReference type="CDD" id="cd06464">
    <property type="entry name" value="ACD_sHsps-like"/>
    <property type="match status" value="1"/>
</dbReference>
<feature type="region of interest" description="Disordered" evidence="4">
    <location>
        <begin position="107"/>
        <end position="153"/>
    </location>
</feature>
<evidence type="ECO:0000256" key="4">
    <source>
        <dbReference type="SAM" id="MobiDB-lite"/>
    </source>
</evidence>
<gene>
    <name evidence="6" type="ORF">B0T21DRAFT_348077</name>
</gene>
<comment type="similarity">
    <text evidence="2 3">Belongs to the small heat shock protein (HSP20) family.</text>
</comment>
<dbReference type="Gene3D" id="2.60.40.790">
    <property type="match status" value="1"/>
</dbReference>
<dbReference type="SUPFAM" id="SSF49764">
    <property type="entry name" value="HSP20-like chaperones"/>
    <property type="match status" value="1"/>
</dbReference>
<dbReference type="InterPro" id="IPR008978">
    <property type="entry name" value="HSP20-like_chaperone"/>
</dbReference>
<evidence type="ECO:0000256" key="1">
    <source>
        <dbReference type="ARBA" id="ARBA00023016"/>
    </source>
</evidence>
<evidence type="ECO:0000313" key="6">
    <source>
        <dbReference type="EMBL" id="KAK0735945.1"/>
    </source>
</evidence>
<name>A0AA40BKK0_9PEZI</name>
<dbReference type="InterPro" id="IPR031107">
    <property type="entry name" value="Small_HSP"/>
</dbReference>
<dbReference type="Proteomes" id="UP001172159">
    <property type="component" value="Unassembled WGS sequence"/>
</dbReference>
<dbReference type="PROSITE" id="PS01031">
    <property type="entry name" value="SHSP"/>
    <property type="match status" value="1"/>
</dbReference>
<proteinExistence type="inferred from homology"/>
<dbReference type="AlphaFoldDB" id="A0AA40BKK0"/>
<keyword evidence="1" id="KW-0346">Stress response</keyword>
<evidence type="ECO:0000256" key="2">
    <source>
        <dbReference type="PROSITE-ProRule" id="PRU00285"/>
    </source>
</evidence>
<dbReference type="InterPro" id="IPR002068">
    <property type="entry name" value="A-crystallin/Hsp20_dom"/>
</dbReference>